<reference evidence="5 6" key="1">
    <citation type="submission" date="2009-02" db="EMBL/GenBank/DDBJ databases">
        <title>Sequencing of the draft genome and assembly of Lutiella nitroferrum 2002.</title>
        <authorList>
            <consortium name="US DOE Joint Genome Institute (JGI-PGF)"/>
            <person name="Lucas S."/>
            <person name="Copeland A."/>
            <person name="Lapidus A."/>
            <person name="Glavina del Rio T."/>
            <person name="Tice H."/>
            <person name="Bruce D."/>
            <person name="Goodwin L."/>
            <person name="Pitluck S."/>
            <person name="Larimer F."/>
            <person name="Land M.L."/>
            <person name="Hauser L."/>
            <person name="Coates J.D."/>
        </authorList>
    </citation>
    <scope>NUCLEOTIDE SEQUENCE [LARGE SCALE GENOMIC DNA]</scope>
    <source>
        <strain evidence="5 6">2002</strain>
    </source>
</reference>
<evidence type="ECO:0000259" key="1">
    <source>
        <dbReference type="Pfam" id="PF21683"/>
    </source>
</evidence>
<feature type="domain" description="Baseplate hub protein gp44/GpP-like second" evidence="3">
    <location>
        <begin position="96"/>
        <end position="176"/>
    </location>
</feature>
<gene>
    <name evidence="5" type="ORF">FuraDRAFT_1710</name>
</gene>
<sequence length="374" mass="41162">MPTHADNDAVSLVVGGKFHSNWSRYEIDSDLMKAADGWSFDLFTGGEALPASVYEGAPMEVRVGQERVMVGYIDDIVETDNRENLAVSLTGRDLVGQLLDCSAPIFAANQITLENIIKQAALPLGIKRYRIEAERMRRHDRLAIDPGMTAWDAVREAAEVAGLWPWLEPDGTLVVGGPDYTQAPVATLILSRSQPEKNNVIRITRTRSMADRASEITVLAQGHGTDQAEGKHAIKTTVRDRGVSLYRPSIVTCADADDADVANSYAHKLQADSRLNGLTLQVEVPGHRTESGQLWKPGQRVVLWWESKGVNAVFFLVQRKLVGGRGQAKRTVLTLKEDGVWQVFAIPQDKRGGKRKGRKKKDTGPGEIINVEGY</sequence>
<dbReference type="InterPro" id="IPR023399">
    <property type="entry name" value="Baseplate-like_2-layer_sand"/>
</dbReference>
<evidence type="ECO:0000259" key="2">
    <source>
        <dbReference type="Pfam" id="PF22174"/>
    </source>
</evidence>
<dbReference type="Proteomes" id="UP000003165">
    <property type="component" value="Unassembled WGS sequence"/>
</dbReference>
<dbReference type="Gene3D" id="2.30.300.10">
    <property type="entry name" value="Baseplate protein-like domain - beta roll fold"/>
    <property type="match status" value="1"/>
</dbReference>
<dbReference type="SUPFAM" id="SSF69279">
    <property type="entry name" value="Phage tail proteins"/>
    <property type="match status" value="2"/>
</dbReference>
<dbReference type="InterPro" id="IPR054482">
    <property type="entry name" value="NMB1110-like_3rd"/>
</dbReference>
<organism evidence="5 6">
    <name type="scientific">Pseudogulbenkiania ferrooxidans 2002</name>
    <dbReference type="NCBI Taxonomy" id="279714"/>
    <lineage>
        <taxon>Bacteria</taxon>
        <taxon>Pseudomonadati</taxon>
        <taxon>Pseudomonadota</taxon>
        <taxon>Betaproteobacteria</taxon>
        <taxon>Neisseriales</taxon>
        <taxon>Chromobacteriaceae</taxon>
        <taxon>Pseudogulbenkiania</taxon>
    </lineage>
</organism>
<evidence type="ECO:0000259" key="4">
    <source>
        <dbReference type="Pfam" id="PF22630"/>
    </source>
</evidence>
<evidence type="ECO:0000259" key="3">
    <source>
        <dbReference type="Pfam" id="PF22255"/>
    </source>
</evidence>
<keyword evidence="6" id="KW-1185">Reference proteome</keyword>
<accession>B9Z2Z7</accession>
<evidence type="ECO:0000313" key="5">
    <source>
        <dbReference type="EMBL" id="EEG08950.1"/>
    </source>
</evidence>
<name>B9Z2Z7_9NEIS</name>
<dbReference type="PIRSF" id="PIRSF004440">
    <property type="entry name" value="GpP"/>
    <property type="match status" value="1"/>
</dbReference>
<dbReference type="Gene3D" id="3.55.50.10">
    <property type="entry name" value="Baseplate protein-like domains"/>
    <property type="match status" value="1"/>
</dbReference>
<dbReference type="AlphaFoldDB" id="B9Z2Z7"/>
<dbReference type="Pfam" id="PF22255">
    <property type="entry name" value="Gp44-like_2nd"/>
    <property type="match status" value="1"/>
</dbReference>
<dbReference type="EMBL" id="ACIS01000004">
    <property type="protein sequence ID" value="EEG08950.1"/>
    <property type="molecule type" value="Genomic_DNA"/>
</dbReference>
<dbReference type="Pfam" id="PF22630">
    <property type="entry name" value="NMB1110_3rd"/>
    <property type="match status" value="1"/>
</dbReference>
<dbReference type="InterPro" id="IPR054034">
    <property type="entry name" value="NMB1110-like_C"/>
</dbReference>
<dbReference type="InterPro" id="IPR026276">
    <property type="entry name" value="Baseplate_GpP"/>
</dbReference>
<dbReference type="Gene3D" id="3.30.1920.10">
    <property type="entry name" value="Baseplate protein-like domains - 2 layer sandwich fold"/>
    <property type="match status" value="1"/>
</dbReference>
<evidence type="ECO:0000313" key="6">
    <source>
        <dbReference type="Proteomes" id="UP000003165"/>
    </source>
</evidence>
<feature type="domain" description="Baseplate hub protein gp44-like N-terminal" evidence="1">
    <location>
        <begin position="10"/>
        <end position="93"/>
    </location>
</feature>
<proteinExistence type="predicted"/>
<protein>
    <submittedName>
        <fullName evidence="5">Bacteriophage Mu P family protein</fullName>
    </submittedName>
</protein>
<feature type="domain" description="Tail protein NMB1110-like C-terminal" evidence="2">
    <location>
        <begin position="272"/>
        <end position="340"/>
    </location>
</feature>
<dbReference type="InterPro" id="IPR053981">
    <property type="entry name" value="Gp44/GpP-like_2nd"/>
</dbReference>
<feature type="domain" description="Tail protein NMB1110-like third" evidence="4">
    <location>
        <begin position="212"/>
        <end position="269"/>
    </location>
</feature>
<dbReference type="eggNOG" id="COG4379">
    <property type="taxonomic scope" value="Bacteria"/>
</dbReference>
<dbReference type="Pfam" id="PF21683">
    <property type="entry name" value="GpP-like_1st"/>
    <property type="match status" value="1"/>
</dbReference>
<dbReference type="InterPro" id="IPR049354">
    <property type="entry name" value="GpP-like_N"/>
</dbReference>
<dbReference type="RefSeq" id="WP_008953730.1">
    <property type="nucleotide sequence ID" value="NZ_ACIS01000004.1"/>
</dbReference>
<dbReference type="Pfam" id="PF22174">
    <property type="entry name" value="NMB1110-like_C"/>
    <property type="match status" value="1"/>
</dbReference>
<comment type="caution">
    <text evidence="5">The sequence shown here is derived from an EMBL/GenBank/DDBJ whole genome shotgun (WGS) entry which is preliminary data.</text>
</comment>